<feature type="signal peptide" evidence="2">
    <location>
        <begin position="1"/>
        <end position="27"/>
    </location>
</feature>
<evidence type="ECO:0000313" key="6">
    <source>
        <dbReference type="Proteomes" id="UP000886743"/>
    </source>
</evidence>
<keyword evidence="1 2" id="KW-0732">Signal</keyword>
<reference evidence="5" key="1">
    <citation type="submission" date="2020-10" db="EMBL/GenBank/DDBJ databases">
        <authorList>
            <person name="Gilroy R."/>
        </authorList>
    </citation>
    <scope>NUCLEOTIDE SEQUENCE</scope>
    <source>
        <strain evidence="5">4920</strain>
    </source>
</reference>
<dbReference type="InterPro" id="IPR013320">
    <property type="entry name" value="ConA-like_dom_sf"/>
</dbReference>
<comment type="caution">
    <text evidence="5">The sequence shown here is derived from an EMBL/GenBank/DDBJ whole genome shotgun (WGS) entry which is preliminary data.</text>
</comment>
<dbReference type="EMBL" id="DVOF01000015">
    <property type="protein sequence ID" value="HIV02050.1"/>
    <property type="molecule type" value="Genomic_DNA"/>
</dbReference>
<dbReference type="PROSITE" id="PS51257">
    <property type="entry name" value="PROKAR_LIPOPROTEIN"/>
    <property type="match status" value="1"/>
</dbReference>
<gene>
    <name evidence="5" type="ORF">IAC74_00640</name>
</gene>
<evidence type="ECO:0000256" key="2">
    <source>
        <dbReference type="SAM" id="SignalP"/>
    </source>
</evidence>
<accession>A0A9D1SZ25</accession>
<feature type="domain" description="NodB homology" evidence="3">
    <location>
        <begin position="1138"/>
        <end position="1249"/>
    </location>
</feature>
<sequence length="1988" mass="216560">MKQMCRKLLCFALALSMALGCGISALGANEITSGQIEATENSWKQAFTGYTGGRDGTVAVAPEGLDILGFTQGVSEVAGVNGLFGKFDTDTAFQMTTGYNKPASEVNVQNDTWPALQYSPGADPKPTFGQVLEKDDVFYFGFEFATDSLLGERSFQMDTNDGSGTRKVLKSTFSIANRTGKVTSHGVTLLDSMPLNEWVQFDFVLYAADATVDVYVNGVQKVDGAKLESTMADIGKISNIRVWLRPALVDGTYAMANNWIDNFYVGVSKTAPTITPVELTQAGGGVSIDNATKTITTTDAQTPESLKEGLGGANVSEVFVVDGTGAEQSGTLQNGYVRAVDADGRAAYYTLNVITLQNYLDEDFDDSTFTDADTMREETGFGLGHTLSPAPAVSLQSGVSGRDADDKSAAIVIENYTGSGGELNLTYEHPENITDETVSIELSILMKSSDVSTSVQVPMNNTASQMRTMASFEKDGSIRVDGADTGLKWKENNWYKVAATFYLPTAKWDVYINGQQVVNKGALGSLSQVDFLKRFKVYQTMPAEAGSYNTTFLIDDCKMYNSAYAPADDQLSVAAADDAYIVSERDKMIYIPAATTTADFLSNLTLSNAELAGVYTSDTLETPVAGDSVGAGNTVVFRTQSNVFDAYSVALQGEVLGIEDAEYVYDNAAHTIYAPVKTPVSVFYNNITLYSGHTGQLVIDGTPLEDTDLIERGKGIKYRVSFGKNYIDYDLITEYKFDNFDGFVGQKMTNNTNFDGYTVYGGDGAYIEGIKEGSNSMLHAYTPAAGDGISIRRLNMTKQDIGDRFVITWDMKVDSLGGLNALVLRFQDASGNQWQYNNLINFTETGVIQFNMQSAGSYEINKWYRMTIGLDCTTKQGVLYINGEKVMETSLTMLNSFDHIIDLILSAGSSATSERNTWMDNFALYQIYDINAIDVAEMQSSVTSSKDIIGEDGMISGYGASTVDELLALLTLPEGASAAVYDSEGGIVSGQTAVAEGMELVTTAADGRNQSIYPIGEALRSQLDIAINGRVVNQLYAGTASATAEVYTVTGQPMVLVLEEYKDGALVQSKESEPQTVTDAGTLSVTLETDVEEVPGVVLKAYLYDNLEDKNLLIPVREITYSDKLELSTEILKVKDGKDAIYTITMDDGYGQSTDRYFRPWFEKYNLVGTGLNICTTMLSDELYAQNALEMTENGILDIISHSYTHPTTEAGLDANLEQEIIGSQEFLRDFFPGQDVLSYGPGNGVMTEAGSALLSQYYYASRAGTRGWNSLDMTEEEYYDIKVQGVVGRSGDTWWDNSLPYDGETAESMNTWVDHAIDTNTWLVEMWHSICWDDGTGSGDYVNDHGIHAYRPIPHDIAEKHLQYVSQLQEEGKIWVAKFDDVIRYMRERQNATLVDNATKTSRVITLTHDLDPALFNYALTLKSEVPADWRYAKIEQNLGTQTAEVFEEDGKYYIMYNVYPNEGDIVITKADAMEESAIKNLTIYTPEKTQDVIETMEEPFVFEVGINKDNKGEDMPNAMEGVDESDIHWYVNGELQPETGTTFTLMPEEKGSYRVYAQAGFVKSQFRTVTIIGEEDVPLPPMQDYMVNDSFDGTVGSSIPYGEWDYVDNRATMGIRIAADPVDENNTVAQYWDDNTSTYYPFMNAPIDASQPFVISGKAYLNMAQDMYHCIVAHDRGGLGYVQGDNIETGRKGIRPLLCFSPGGVISTGGTWIGPGETVLEGSWEPNTWIRYDMYVTPNEADLENSSVKIVVSGVKDAEGNPATLTVENNAFDLSGTTYATNKKVDIGFVTALVNGPQDTAYVDDIQIYVPAELKLRIMKKTDLALDASVEVLMSHAIDSTTGIDADDVIVTAAGGEQAEVSSVDFDPINPDHFTIHFASGALKADTEYNVALADTVTDLAGQKMSVGASFTTSGGSVTPPDPDVPSYEVQFSATGAGTISYSGPDGEADLSTGATRTLAQGSDVTVTANAAPGGEFLYWVRVDTG</sequence>
<evidence type="ECO:0000259" key="4">
    <source>
        <dbReference type="Pfam" id="PF13205"/>
    </source>
</evidence>
<proteinExistence type="predicted"/>
<evidence type="ECO:0000259" key="3">
    <source>
        <dbReference type="Pfam" id="PF01522"/>
    </source>
</evidence>
<dbReference type="Pfam" id="PF13205">
    <property type="entry name" value="Big_5"/>
    <property type="match status" value="1"/>
</dbReference>
<dbReference type="GO" id="GO:0005975">
    <property type="term" value="P:carbohydrate metabolic process"/>
    <property type="evidence" value="ECO:0007669"/>
    <property type="project" value="InterPro"/>
</dbReference>
<dbReference type="Gene3D" id="3.20.20.370">
    <property type="entry name" value="Glycoside hydrolase/deacetylase"/>
    <property type="match status" value="1"/>
</dbReference>
<evidence type="ECO:0000256" key="1">
    <source>
        <dbReference type="ARBA" id="ARBA00022729"/>
    </source>
</evidence>
<dbReference type="Gene3D" id="2.60.120.200">
    <property type="match status" value="2"/>
</dbReference>
<organism evidence="5 6">
    <name type="scientific">Candidatus Aphodoplasma excrementigallinarum</name>
    <dbReference type="NCBI Taxonomy" id="2840673"/>
    <lineage>
        <taxon>Bacteria</taxon>
        <taxon>Bacillati</taxon>
        <taxon>Bacillota</taxon>
        <taxon>Clostridia</taxon>
        <taxon>Eubacteriales</taxon>
        <taxon>Candidatus Aphodoplasma</taxon>
    </lineage>
</organism>
<dbReference type="SUPFAM" id="SSF88713">
    <property type="entry name" value="Glycoside hydrolase/deacetylase"/>
    <property type="match status" value="1"/>
</dbReference>
<name>A0A9D1SZ25_9FIRM</name>
<feature type="non-terminal residue" evidence="5">
    <location>
        <position position="1988"/>
    </location>
</feature>
<reference evidence="5" key="2">
    <citation type="journal article" date="2021" name="PeerJ">
        <title>Extensive microbial diversity within the chicken gut microbiome revealed by metagenomics and culture.</title>
        <authorList>
            <person name="Gilroy R."/>
            <person name="Ravi A."/>
            <person name="Getino M."/>
            <person name="Pursley I."/>
            <person name="Horton D.L."/>
            <person name="Alikhan N.F."/>
            <person name="Baker D."/>
            <person name="Gharbi K."/>
            <person name="Hall N."/>
            <person name="Watson M."/>
            <person name="Adriaenssens E.M."/>
            <person name="Foster-Nyarko E."/>
            <person name="Jarju S."/>
            <person name="Secka A."/>
            <person name="Antonio M."/>
            <person name="Oren A."/>
            <person name="Chaudhuri R.R."/>
            <person name="La Ragione R."/>
            <person name="Hildebrand F."/>
            <person name="Pallen M.J."/>
        </authorList>
    </citation>
    <scope>NUCLEOTIDE SEQUENCE</scope>
    <source>
        <strain evidence="5">4920</strain>
    </source>
</reference>
<evidence type="ECO:0000313" key="5">
    <source>
        <dbReference type="EMBL" id="HIV02050.1"/>
    </source>
</evidence>
<dbReference type="Proteomes" id="UP000886743">
    <property type="component" value="Unassembled WGS sequence"/>
</dbReference>
<protein>
    <submittedName>
        <fullName evidence="5">Ig-like domain-containing protein</fullName>
    </submittedName>
</protein>
<dbReference type="GO" id="GO:0016810">
    <property type="term" value="F:hydrolase activity, acting on carbon-nitrogen (but not peptide) bonds"/>
    <property type="evidence" value="ECO:0007669"/>
    <property type="project" value="InterPro"/>
</dbReference>
<dbReference type="InterPro" id="IPR002509">
    <property type="entry name" value="NODB_dom"/>
</dbReference>
<dbReference type="SUPFAM" id="SSF49899">
    <property type="entry name" value="Concanavalin A-like lectins/glucanases"/>
    <property type="match status" value="1"/>
</dbReference>
<dbReference type="Pfam" id="PF01522">
    <property type="entry name" value="Polysacc_deac_1"/>
    <property type="match status" value="1"/>
</dbReference>
<dbReference type="InterPro" id="IPR032812">
    <property type="entry name" value="SbsA_Ig"/>
</dbReference>
<feature type="chain" id="PRO_5038504864" evidence="2">
    <location>
        <begin position="28"/>
        <end position="1988"/>
    </location>
</feature>
<feature type="domain" description="SbsA Ig-like" evidence="4">
    <location>
        <begin position="1823"/>
        <end position="1915"/>
    </location>
</feature>
<dbReference type="InterPro" id="IPR011330">
    <property type="entry name" value="Glyco_hydro/deAcase_b/a-brl"/>
</dbReference>